<evidence type="ECO:0000313" key="8">
    <source>
        <dbReference type="Proteomes" id="UP001295794"/>
    </source>
</evidence>
<protein>
    <submittedName>
        <fullName evidence="6">Uncharacterized protein</fullName>
    </submittedName>
</protein>
<dbReference type="PANTHER" id="PTHR28263">
    <property type="entry name" value="GOLGI TO ER TRAFFIC PROTEIN 2"/>
    <property type="match status" value="1"/>
</dbReference>
<gene>
    <name evidence="7" type="ORF">MYCIT1_LOCUS30024</name>
    <name evidence="6" type="ORF">MYCIT1_LOCUS4132</name>
</gene>
<dbReference type="EMBL" id="CAVNYO010000440">
    <property type="protein sequence ID" value="CAK5279777.1"/>
    <property type="molecule type" value="Genomic_DNA"/>
</dbReference>
<feature type="transmembrane region" description="Helical" evidence="5">
    <location>
        <begin position="261"/>
        <end position="278"/>
    </location>
</feature>
<keyword evidence="3 5" id="KW-0472">Membrane</keyword>
<keyword evidence="1 5" id="KW-0812">Transmembrane</keyword>
<keyword evidence="2 5" id="KW-1133">Transmembrane helix</keyword>
<comment type="caution">
    <text evidence="6">The sequence shown here is derived from an EMBL/GenBank/DDBJ whole genome shotgun (WGS) entry which is preliminary data.</text>
</comment>
<sequence>MSSAAARAEARRKAILSRGTDRLAKLTTSSGRPEDAPVPGQSQTPPRPPPAASIEDPDPPLPSLPPFAPPPNISNFLGEESPALPRSRVSSTTGRSRTTSGPSNPLGMPDPSAWSPEQQEQFMAAMMGGLPPQLTSGASTPGAPPSYEDSMPPPNPFAGMPGMENNPLAAMLMSAAGGGGPFSGETSALPSKPKTLLQRVLPLVHIAAVWALVLYFVIIREPSVYMSTTGWGLGTGKGVADRWERLVHTASGSSGVQVMPFFWAFVTLELILHSLRIFSGFDTFRPPTLLAIALPHLPSSVSATIVHGMKYWQMGSMWLDDIAAAIVAVGFVVWLSTWLAV</sequence>
<feature type="region of interest" description="Disordered" evidence="4">
    <location>
        <begin position="129"/>
        <end position="163"/>
    </location>
</feature>
<feature type="compositionally biased region" description="Pro residues" evidence="4">
    <location>
        <begin position="59"/>
        <end position="72"/>
    </location>
</feature>
<dbReference type="AlphaFoldDB" id="A0AAD2JWF9"/>
<evidence type="ECO:0000256" key="5">
    <source>
        <dbReference type="SAM" id="Phobius"/>
    </source>
</evidence>
<proteinExistence type="predicted"/>
<dbReference type="GO" id="GO:0006890">
    <property type="term" value="P:retrograde vesicle-mediated transport, Golgi to endoplasmic reticulum"/>
    <property type="evidence" value="ECO:0007669"/>
    <property type="project" value="TreeGrafter"/>
</dbReference>
<feature type="transmembrane region" description="Helical" evidence="5">
    <location>
        <begin position="290"/>
        <end position="310"/>
    </location>
</feature>
<dbReference type="InterPro" id="IPR028143">
    <property type="entry name" value="Get2/sif1"/>
</dbReference>
<feature type="transmembrane region" description="Helical" evidence="5">
    <location>
        <begin position="322"/>
        <end position="340"/>
    </location>
</feature>
<dbReference type="Pfam" id="PF08690">
    <property type="entry name" value="GET2"/>
    <property type="match status" value="1"/>
</dbReference>
<dbReference type="EMBL" id="CAVNYO010000048">
    <property type="protein sequence ID" value="CAK5264174.1"/>
    <property type="molecule type" value="Genomic_DNA"/>
</dbReference>
<feature type="transmembrane region" description="Helical" evidence="5">
    <location>
        <begin position="200"/>
        <end position="219"/>
    </location>
</feature>
<accession>A0AAD2JWF9</accession>
<evidence type="ECO:0000256" key="1">
    <source>
        <dbReference type="ARBA" id="ARBA00022692"/>
    </source>
</evidence>
<feature type="region of interest" description="Disordered" evidence="4">
    <location>
        <begin position="1"/>
        <end position="115"/>
    </location>
</feature>
<dbReference type="Proteomes" id="UP001295794">
    <property type="component" value="Unassembled WGS sequence"/>
</dbReference>
<keyword evidence="8" id="KW-1185">Reference proteome</keyword>
<evidence type="ECO:0000256" key="2">
    <source>
        <dbReference type="ARBA" id="ARBA00022989"/>
    </source>
</evidence>
<evidence type="ECO:0000256" key="4">
    <source>
        <dbReference type="SAM" id="MobiDB-lite"/>
    </source>
</evidence>
<evidence type="ECO:0000313" key="7">
    <source>
        <dbReference type="EMBL" id="CAK5279777.1"/>
    </source>
</evidence>
<name>A0AAD2JWF9_9AGAR</name>
<dbReference type="PANTHER" id="PTHR28263:SF1">
    <property type="entry name" value="GOLGI TO ER TRAFFIC PROTEIN 2"/>
    <property type="match status" value="1"/>
</dbReference>
<reference evidence="6" key="1">
    <citation type="submission" date="2023-11" db="EMBL/GenBank/DDBJ databases">
        <authorList>
            <person name="De Vega J J."/>
            <person name="De Vega J J."/>
        </authorList>
    </citation>
    <scope>NUCLEOTIDE SEQUENCE</scope>
</reference>
<evidence type="ECO:0000256" key="3">
    <source>
        <dbReference type="ARBA" id="ARBA00023136"/>
    </source>
</evidence>
<feature type="compositionally biased region" description="Low complexity" evidence="4">
    <location>
        <begin position="85"/>
        <end position="103"/>
    </location>
</feature>
<evidence type="ECO:0000313" key="6">
    <source>
        <dbReference type="EMBL" id="CAK5264174.1"/>
    </source>
</evidence>
<organism evidence="6 8">
    <name type="scientific">Mycena citricolor</name>
    <dbReference type="NCBI Taxonomy" id="2018698"/>
    <lineage>
        <taxon>Eukaryota</taxon>
        <taxon>Fungi</taxon>
        <taxon>Dikarya</taxon>
        <taxon>Basidiomycota</taxon>
        <taxon>Agaricomycotina</taxon>
        <taxon>Agaricomycetes</taxon>
        <taxon>Agaricomycetidae</taxon>
        <taxon>Agaricales</taxon>
        <taxon>Marasmiineae</taxon>
        <taxon>Mycenaceae</taxon>
        <taxon>Mycena</taxon>
    </lineage>
</organism>